<dbReference type="GO" id="GO:0005634">
    <property type="term" value="C:nucleus"/>
    <property type="evidence" value="ECO:0007669"/>
    <property type="project" value="TreeGrafter"/>
</dbReference>
<feature type="compositionally biased region" description="Low complexity" evidence="11">
    <location>
        <begin position="270"/>
        <end position="293"/>
    </location>
</feature>
<dbReference type="GO" id="GO:0006950">
    <property type="term" value="P:response to stress"/>
    <property type="evidence" value="ECO:0007669"/>
    <property type="project" value="UniProtKB-ARBA"/>
</dbReference>
<feature type="compositionally biased region" description="Polar residues" evidence="11">
    <location>
        <begin position="347"/>
        <end position="366"/>
    </location>
</feature>
<evidence type="ECO:0000256" key="5">
    <source>
        <dbReference type="ARBA" id="ARBA00022741"/>
    </source>
</evidence>
<evidence type="ECO:0000256" key="2">
    <source>
        <dbReference type="ARBA" id="ARBA00022527"/>
    </source>
</evidence>
<dbReference type="GO" id="GO:0005737">
    <property type="term" value="C:cytoplasm"/>
    <property type="evidence" value="ECO:0007669"/>
    <property type="project" value="TreeGrafter"/>
</dbReference>
<feature type="region of interest" description="Disordered" evidence="11">
    <location>
        <begin position="221"/>
        <end position="309"/>
    </location>
</feature>
<accession>A0A9W6YT18</accession>
<evidence type="ECO:0000313" key="14">
    <source>
        <dbReference type="EMBL" id="GMG30165.1"/>
    </source>
</evidence>
<feature type="region of interest" description="Disordered" evidence="11">
    <location>
        <begin position="340"/>
        <end position="476"/>
    </location>
</feature>
<dbReference type="PROSITE" id="PS00108">
    <property type="entry name" value="PROTEIN_KINASE_ST"/>
    <property type="match status" value="1"/>
</dbReference>
<dbReference type="FunFam" id="1.10.510.10:FF:000340">
    <property type="entry name" value="Serine threonine protein kinase"/>
    <property type="match status" value="1"/>
</dbReference>
<dbReference type="InterPro" id="IPR000719">
    <property type="entry name" value="Prot_kinase_dom"/>
</dbReference>
<comment type="caution">
    <text evidence="10">Lacks conserved residue(s) required for the propagation of feature annotation.</text>
</comment>
<protein>
    <recommendedName>
        <fullName evidence="1">non-specific serine/threonine protein kinase</fullName>
        <ecNumber evidence="1">2.7.11.1</ecNumber>
    </recommendedName>
</protein>
<keyword evidence="2" id="KW-0723">Serine/threonine-protein kinase</keyword>
<dbReference type="EMBL" id="BSXU01001701">
    <property type="protein sequence ID" value="GMG30165.1"/>
    <property type="molecule type" value="Genomic_DNA"/>
</dbReference>
<evidence type="ECO:0000313" key="15">
    <source>
        <dbReference type="Proteomes" id="UP001165063"/>
    </source>
</evidence>
<comment type="caution">
    <text evidence="14">The sequence shown here is derived from an EMBL/GenBank/DDBJ whole genome shotgun (WGS) entry which is preliminary data.</text>
</comment>
<dbReference type="Gene3D" id="3.40.50.2300">
    <property type="match status" value="1"/>
</dbReference>
<dbReference type="PROSITE" id="PS50110">
    <property type="entry name" value="RESPONSE_REGULATORY"/>
    <property type="match status" value="1"/>
</dbReference>
<dbReference type="GO" id="GO:0036180">
    <property type="term" value="P:filamentous growth of a population of unicellular organisms in response to biotic stimulus"/>
    <property type="evidence" value="ECO:0007669"/>
    <property type="project" value="UniProtKB-ARBA"/>
</dbReference>
<dbReference type="InterPro" id="IPR001789">
    <property type="entry name" value="Sig_transdc_resp-reg_receiver"/>
</dbReference>
<dbReference type="EC" id="2.7.11.1" evidence="1"/>
<dbReference type="InterPro" id="IPR050236">
    <property type="entry name" value="Ser_Thr_kinase_AGC"/>
</dbReference>
<evidence type="ECO:0000256" key="9">
    <source>
        <dbReference type="ARBA" id="ARBA00048679"/>
    </source>
</evidence>
<dbReference type="GO" id="GO:1901992">
    <property type="term" value="P:positive regulation of mitotic cell cycle phase transition"/>
    <property type="evidence" value="ECO:0007669"/>
    <property type="project" value="UniProtKB-ARBA"/>
</dbReference>
<name>A0A9W6YT18_AMBMO</name>
<feature type="compositionally biased region" description="Polar residues" evidence="11">
    <location>
        <begin position="1123"/>
        <end position="1150"/>
    </location>
</feature>
<feature type="compositionally biased region" description="Polar residues" evidence="11">
    <location>
        <begin position="395"/>
        <end position="420"/>
    </location>
</feature>
<evidence type="ECO:0000259" key="13">
    <source>
        <dbReference type="PROSITE" id="PS50110"/>
    </source>
</evidence>
<sequence length="1428" mass="157904">MIQEELIEHRKLVQHIMDTLSRNEIANVSSGTSTPLSLPVPSSSSSSNSSISSSSSSSSVTSISEYKGMPIPFASQSSDQHTVGRRKSLGSILPTKRFPFKNLEKILEYLDESIKINPGVVKERNEEDENDNEYEIEFSPDSSRAIAHLKELVLPESSDSAIRTLTEDTVDMVNRKLDQLTRYAHVLQYSDVVTKETDEMILASVQETVCKIKDQVYNLSESADESNLPTSKRNSGRLSDLQPPLLTQRHTLPSAHQEPQEEPHHHSLQHHQTQSLPQQQHPFQQQSLSIHSPQPLPIQSPQPRAARRDSTSMIFGNLYLDNDPMPHSSKLPSKLSLTASLPDDRLSSGSSTPRSGILSGSRTTPVINYPEEFKKSSSNGSTPNNYYSPRRPLSPSYNAPLSSIQRNSKSGIKSSVPSGQNTSGSNTPLSSPLLLFSDPHNPLSQHSSSTQYGSLSHHSSLSHHHHHTSSVSEKPQLSPLLVPQNSFKPSLPSIKDYEVIKPISKGAFGSVFLVKRKLTGEYFAMKVLKKSDMVAKNQVTNVKSERAIMMAQSDCKYVVQLVSSFQSQSYLYLVMEYLNGGDLAILLKNMGSLPDAWARRYISEVIVGVDDLHSRGIVHRDLKPDNLLIDRDGHAKLTDFGLSRMGLIRRQNQASSFHTPHPSISGNVLDDPLIFSTNGHSPANRHKKMHSIVPFSLTPTSPLVTPISAAGTLDEFDSQTPPYHDFMSRRPRTVSNASSNPGSSPLLRPLHRSSSQTSFIFPSAEEPKATNENVNFALFDPQHSVQTRKFVGTPDYLAPETVAGLGQDEASDWWSIGCILFEFLFGYPPFHADCPERVFENILHCEIDWPPLPEDEFHELCSDYAKDLIEKLLIKDPTKRLGFNGSKEIMSHPYFHGINWSTLFDEEASFVPEVDDPECTDYFDDRGAELSMFPTDKDEEDDDEEEDIAEEYLSRHTTHESPDDDTAIADDHTETSSHSRSNIPHGLNIRSNSSSSSATIDSPRQSISKSQAPPPSISKRERRSSKLSDAGSEFGLFQFRNLSVLEKQNKDVINRLKTEHMEHRNSVSSTTSSEGYFAQPAAMAANNSGSPVSAFGISFSNPNSSNSSTPATPGFVTRKLPSASFSNQEVPPSLKSITSPGSMTQTTPQVGQHGKSPSVSTSMISSPLFRNSSLASETADEQQFLQQQAQQQQISQPSSTHLMSTPRFGSPIPRNSLKKASLSSDTSNSASPAMRLINKSFSKAMCDFSPSSSDTEEISSAISRVHKRKESRRMRASSSTSTATRDDMSSGLQRMSINMFDVLLCEPIPIHRFSMENNLRKLGCDVVSIASGSELIKRSSSTVKFDLILTSTDLHKLDCIDLIKLIKNTSSVNSTTKIVGLTTYAQDAKASGVFDFVLEYPITLEKLKKILEEFKRVKQEEAIVTDTE</sequence>
<evidence type="ECO:0000259" key="12">
    <source>
        <dbReference type="PROSITE" id="PS50011"/>
    </source>
</evidence>
<evidence type="ECO:0000256" key="4">
    <source>
        <dbReference type="ARBA" id="ARBA00022679"/>
    </source>
</evidence>
<comment type="catalytic activity">
    <reaction evidence="8">
        <text>L-threonyl-[protein] + ATP = O-phospho-L-threonyl-[protein] + ADP + H(+)</text>
        <dbReference type="Rhea" id="RHEA:46608"/>
        <dbReference type="Rhea" id="RHEA-COMP:11060"/>
        <dbReference type="Rhea" id="RHEA-COMP:11605"/>
        <dbReference type="ChEBI" id="CHEBI:15378"/>
        <dbReference type="ChEBI" id="CHEBI:30013"/>
        <dbReference type="ChEBI" id="CHEBI:30616"/>
        <dbReference type="ChEBI" id="CHEBI:61977"/>
        <dbReference type="ChEBI" id="CHEBI:456216"/>
        <dbReference type="EC" id="2.7.11.1"/>
    </reaction>
</comment>
<dbReference type="SUPFAM" id="SSF52172">
    <property type="entry name" value="CheY-like"/>
    <property type="match status" value="1"/>
</dbReference>
<dbReference type="SUPFAM" id="SSF56112">
    <property type="entry name" value="Protein kinase-like (PK-like)"/>
    <property type="match status" value="1"/>
</dbReference>
<keyword evidence="5" id="KW-0547">Nucleotide-binding</keyword>
<feature type="compositionally biased region" description="Low complexity" evidence="11">
    <location>
        <begin position="1220"/>
        <end position="1231"/>
    </location>
</feature>
<feature type="region of interest" description="Disordered" evidence="11">
    <location>
        <begin position="730"/>
        <end position="751"/>
    </location>
</feature>
<dbReference type="GO" id="GO:0000160">
    <property type="term" value="P:phosphorelay signal transduction system"/>
    <property type="evidence" value="ECO:0007669"/>
    <property type="project" value="InterPro"/>
</dbReference>
<keyword evidence="3" id="KW-0597">Phosphoprotein</keyword>
<feature type="compositionally biased region" description="Polar residues" evidence="11">
    <location>
        <begin position="221"/>
        <end position="237"/>
    </location>
</feature>
<feature type="compositionally biased region" description="Polar residues" evidence="11">
    <location>
        <begin position="442"/>
        <end position="453"/>
    </location>
</feature>
<keyword evidence="7" id="KW-0067">ATP-binding</keyword>
<dbReference type="GO" id="GO:0005524">
    <property type="term" value="F:ATP binding"/>
    <property type="evidence" value="ECO:0007669"/>
    <property type="project" value="UniProtKB-KW"/>
</dbReference>
<feature type="region of interest" description="Disordered" evidence="11">
    <location>
        <begin position="953"/>
        <end position="1028"/>
    </location>
</feature>
<dbReference type="Gene3D" id="1.10.510.10">
    <property type="entry name" value="Transferase(Phosphotransferase) domain 1"/>
    <property type="match status" value="2"/>
</dbReference>
<proteinExistence type="predicted"/>
<feature type="compositionally biased region" description="Basic residues" evidence="11">
    <location>
        <begin position="1264"/>
        <end position="1275"/>
    </location>
</feature>
<dbReference type="InterPro" id="IPR008271">
    <property type="entry name" value="Ser/Thr_kinase_AS"/>
</dbReference>
<evidence type="ECO:0000256" key="1">
    <source>
        <dbReference type="ARBA" id="ARBA00012513"/>
    </source>
</evidence>
<feature type="compositionally biased region" description="Low complexity" evidence="11">
    <location>
        <begin position="1182"/>
        <end position="1196"/>
    </location>
</feature>
<feature type="domain" description="Response regulatory" evidence="13">
    <location>
        <begin position="1301"/>
        <end position="1415"/>
    </location>
</feature>
<dbReference type="PANTHER" id="PTHR24356">
    <property type="entry name" value="SERINE/THREONINE-PROTEIN KINASE"/>
    <property type="match status" value="1"/>
</dbReference>
<dbReference type="PANTHER" id="PTHR24356:SF1">
    <property type="entry name" value="SERINE_THREONINE-PROTEIN KINASE GREATWALL"/>
    <property type="match status" value="1"/>
</dbReference>
<dbReference type="InterPro" id="IPR011009">
    <property type="entry name" value="Kinase-like_dom_sf"/>
</dbReference>
<feature type="compositionally biased region" description="Polar residues" evidence="11">
    <location>
        <begin position="733"/>
        <end position="742"/>
    </location>
</feature>
<dbReference type="OrthoDB" id="162894at2759"/>
<feature type="compositionally biased region" description="Low complexity" evidence="11">
    <location>
        <begin position="1156"/>
        <end position="1166"/>
    </location>
</feature>
<keyword evidence="6" id="KW-0418">Kinase</keyword>
<dbReference type="GO" id="GO:0004674">
    <property type="term" value="F:protein serine/threonine kinase activity"/>
    <property type="evidence" value="ECO:0007669"/>
    <property type="project" value="UniProtKB-KW"/>
</dbReference>
<dbReference type="SMART" id="SM00220">
    <property type="entry name" value="S_TKc"/>
    <property type="match status" value="1"/>
</dbReference>
<evidence type="ECO:0000256" key="3">
    <source>
        <dbReference type="ARBA" id="ARBA00022553"/>
    </source>
</evidence>
<gene>
    <name evidence="14" type="ORF">Amon01_000382800</name>
</gene>
<dbReference type="Pfam" id="PF00069">
    <property type="entry name" value="Pkinase"/>
    <property type="match status" value="2"/>
</dbReference>
<dbReference type="SMART" id="SM00448">
    <property type="entry name" value="REC"/>
    <property type="match status" value="1"/>
</dbReference>
<dbReference type="GO" id="GO:1900445">
    <property type="term" value="P:positive regulation of filamentous growth of a population of unicellular organisms in response to biotic stimulus"/>
    <property type="evidence" value="ECO:0007669"/>
    <property type="project" value="UniProtKB-ARBA"/>
</dbReference>
<evidence type="ECO:0000256" key="10">
    <source>
        <dbReference type="PROSITE-ProRule" id="PRU00169"/>
    </source>
</evidence>
<feature type="region of interest" description="Disordered" evidence="11">
    <location>
        <begin position="28"/>
        <end position="61"/>
    </location>
</feature>
<feature type="compositionally biased region" description="Polar residues" evidence="11">
    <location>
        <begin position="998"/>
        <end position="1011"/>
    </location>
</feature>
<feature type="compositionally biased region" description="Low complexity" evidence="11">
    <location>
        <begin position="421"/>
        <end position="435"/>
    </location>
</feature>
<dbReference type="Gene3D" id="3.30.200.20">
    <property type="entry name" value="Phosphorylase Kinase, domain 1"/>
    <property type="match status" value="1"/>
</dbReference>
<dbReference type="InterPro" id="IPR011006">
    <property type="entry name" value="CheY-like_superfamily"/>
</dbReference>
<feature type="compositionally biased region" description="Polar residues" evidence="11">
    <location>
        <begin position="376"/>
        <end position="387"/>
    </location>
</feature>
<comment type="catalytic activity">
    <reaction evidence="9">
        <text>L-seryl-[protein] + ATP = O-phospho-L-seryl-[protein] + ADP + H(+)</text>
        <dbReference type="Rhea" id="RHEA:17989"/>
        <dbReference type="Rhea" id="RHEA-COMP:9863"/>
        <dbReference type="Rhea" id="RHEA-COMP:11604"/>
        <dbReference type="ChEBI" id="CHEBI:15378"/>
        <dbReference type="ChEBI" id="CHEBI:29999"/>
        <dbReference type="ChEBI" id="CHEBI:30616"/>
        <dbReference type="ChEBI" id="CHEBI:83421"/>
        <dbReference type="ChEBI" id="CHEBI:456216"/>
        <dbReference type="EC" id="2.7.11.1"/>
    </reaction>
</comment>
<feature type="domain" description="Protein kinase" evidence="12">
    <location>
        <begin position="497"/>
        <end position="895"/>
    </location>
</feature>
<keyword evidence="15" id="KW-1185">Reference proteome</keyword>
<feature type="compositionally biased region" description="Low complexity" evidence="11">
    <location>
        <begin position="1249"/>
        <end position="1263"/>
    </location>
</feature>
<evidence type="ECO:0000256" key="6">
    <source>
        <dbReference type="ARBA" id="ARBA00022777"/>
    </source>
</evidence>
<feature type="region of interest" description="Disordered" evidence="11">
    <location>
        <begin position="1103"/>
        <end position="1231"/>
    </location>
</feature>
<keyword evidence="4" id="KW-0808">Transferase</keyword>
<dbReference type="CDD" id="cd17546">
    <property type="entry name" value="REC_hyHK_CKI1_RcsC-like"/>
    <property type="match status" value="1"/>
</dbReference>
<dbReference type="Proteomes" id="UP001165063">
    <property type="component" value="Unassembled WGS sequence"/>
</dbReference>
<evidence type="ECO:0000256" key="7">
    <source>
        <dbReference type="ARBA" id="ARBA00022840"/>
    </source>
</evidence>
<organism evidence="14 15">
    <name type="scientific">Ambrosiozyma monospora</name>
    <name type="common">Yeast</name>
    <name type="synonym">Endomycopsis monosporus</name>
    <dbReference type="NCBI Taxonomy" id="43982"/>
    <lineage>
        <taxon>Eukaryota</taxon>
        <taxon>Fungi</taxon>
        <taxon>Dikarya</taxon>
        <taxon>Ascomycota</taxon>
        <taxon>Saccharomycotina</taxon>
        <taxon>Pichiomycetes</taxon>
        <taxon>Pichiales</taxon>
        <taxon>Pichiaceae</taxon>
        <taxon>Ambrosiozyma</taxon>
    </lineage>
</organism>
<evidence type="ECO:0000256" key="8">
    <source>
        <dbReference type="ARBA" id="ARBA00047899"/>
    </source>
</evidence>
<feature type="region of interest" description="Disordered" evidence="11">
    <location>
        <begin position="1248"/>
        <end position="1288"/>
    </location>
</feature>
<reference evidence="14" key="1">
    <citation type="submission" date="2023-04" db="EMBL/GenBank/DDBJ databases">
        <title>Ambrosiozyma monospora NBRC 1965.</title>
        <authorList>
            <person name="Ichikawa N."/>
            <person name="Sato H."/>
            <person name="Tonouchi N."/>
        </authorList>
    </citation>
    <scope>NUCLEOTIDE SEQUENCE</scope>
    <source>
        <strain evidence="14">NBRC 1965</strain>
    </source>
</reference>
<dbReference type="PROSITE" id="PS50011">
    <property type="entry name" value="PROTEIN_KINASE_DOM"/>
    <property type="match status" value="1"/>
</dbReference>
<dbReference type="FunFam" id="3.30.200.20:FF:001008">
    <property type="entry name" value="Serine/threonine-protein kinase cek1"/>
    <property type="match status" value="1"/>
</dbReference>
<evidence type="ECO:0000256" key="11">
    <source>
        <dbReference type="SAM" id="MobiDB-lite"/>
    </source>
</evidence>